<accession>A0A7R9A5F9</accession>
<dbReference type="EMBL" id="CAJPEV010000551">
    <property type="protein sequence ID" value="CAG0886400.1"/>
    <property type="molecule type" value="Genomic_DNA"/>
</dbReference>
<evidence type="ECO:0000256" key="1">
    <source>
        <dbReference type="SAM" id="MobiDB-lite"/>
    </source>
</evidence>
<dbReference type="Pfam" id="PF00300">
    <property type="entry name" value="His_Phos_1"/>
    <property type="match status" value="1"/>
</dbReference>
<dbReference type="EMBL" id="LR900068">
    <property type="protein sequence ID" value="CAD7244060.1"/>
    <property type="molecule type" value="Genomic_DNA"/>
</dbReference>
<keyword evidence="3" id="KW-1185">Reference proteome</keyword>
<name>A0A7R9A5F9_9CRUS</name>
<feature type="region of interest" description="Disordered" evidence="1">
    <location>
        <begin position="66"/>
        <end position="104"/>
    </location>
</feature>
<dbReference type="Proteomes" id="UP000677054">
    <property type="component" value="Unassembled WGS sequence"/>
</dbReference>
<dbReference type="OrthoDB" id="414418at2759"/>
<dbReference type="PANTHER" id="PTHR16469:SF27">
    <property type="entry name" value="UBIQUITIN-ASSOCIATED AND SH3 DOMAIN-CONTAINING BA-RELATED"/>
    <property type="match status" value="1"/>
</dbReference>
<dbReference type="GO" id="GO:0016791">
    <property type="term" value="F:phosphatase activity"/>
    <property type="evidence" value="ECO:0007669"/>
    <property type="project" value="UniProtKB-ARBA"/>
</dbReference>
<reference evidence="2" key="1">
    <citation type="submission" date="2020-11" db="EMBL/GenBank/DDBJ databases">
        <authorList>
            <person name="Tran Van P."/>
        </authorList>
    </citation>
    <scope>NUCLEOTIDE SEQUENCE</scope>
</reference>
<dbReference type="InterPro" id="IPR029033">
    <property type="entry name" value="His_PPase_superfam"/>
</dbReference>
<sequence length="234" mass="26766">MDYYSGCSGFLPLNYMEKAPQTDAWTLHKSIPMSQSHNLDFLEDASVGRCPLTEVQQRLSAELASHVRQLSDPSDRKREYSKNPPTTDYDNVEESVCSDPVASNSTVHKDKKEVVLKSPIGPRKLVIIRHGERVDFTFGTWIPYVFEHSGKYTRKDLNMPHLLPTREEGHQAYFKDGPLTQLGHLQARSVGDMMHEMDLHVHHVYCSPSYRCIQTCDSVLRDQHEIIQAWTPKG</sequence>
<protein>
    <submittedName>
        <fullName evidence="2">Uncharacterized protein</fullName>
    </submittedName>
</protein>
<dbReference type="Gene3D" id="3.40.50.1240">
    <property type="entry name" value="Phosphoglycerate mutase-like"/>
    <property type="match status" value="1"/>
</dbReference>
<evidence type="ECO:0000313" key="2">
    <source>
        <dbReference type="EMBL" id="CAD7244060.1"/>
    </source>
</evidence>
<dbReference type="InterPro" id="IPR013078">
    <property type="entry name" value="His_Pase_superF_clade-1"/>
</dbReference>
<organism evidence="2">
    <name type="scientific">Darwinula stevensoni</name>
    <dbReference type="NCBI Taxonomy" id="69355"/>
    <lineage>
        <taxon>Eukaryota</taxon>
        <taxon>Metazoa</taxon>
        <taxon>Ecdysozoa</taxon>
        <taxon>Arthropoda</taxon>
        <taxon>Crustacea</taxon>
        <taxon>Oligostraca</taxon>
        <taxon>Ostracoda</taxon>
        <taxon>Podocopa</taxon>
        <taxon>Podocopida</taxon>
        <taxon>Darwinulocopina</taxon>
        <taxon>Darwinuloidea</taxon>
        <taxon>Darwinulidae</taxon>
        <taxon>Darwinula</taxon>
    </lineage>
</organism>
<dbReference type="AlphaFoldDB" id="A0A7R9A5F9"/>
<dbReference type="CDD" id="cd07067">
    <property type="entry name" value="HP_PGM_like"/>
    <property type="match status" value="1"/>
</dbReference>
<dbReference type="SUPFAM" id="SSF53254">
    <property type="entry name" value="Phosphoglycerate mutase-like"/>
    <property type="match status" value="1"/>
</dbReference>
<dbReference type="InterPro" id="IPR051710">
    <property type="entry name" value="Phosphatase_SH3-domain"/>
</dbReference>
<gene>
    <name evidence="2" type="ORF">DSTB1V02_LOCUS3964</name>
</gene>
<proteinExistence type="predicted"/>
<dbReference type="PANTHER" id="PTHR16469">
    <property type="entry name" value="UBIQUITIN-ASSOCIATED AND SH3 DOMAIN-CONTAINING BA-RELATED"/>
    <property type="match status" value="1"/>
</dbReference>
<evidence type="ECO:0000313" key="3">
    <source>
        <dbReference type="Proteomes" id="UP000677054"/>
    </source>
</evidence>